<feature type="region of interest" description="Disordered" evidence="1">
    <location>
        <begin position="52"/>
        <end position="72"/>
    </location>
</feature>
<evidence type="ECO:0000256" key="1">
    <source>
        <dbReference type="SAM" id="MobiDB-lite"/>
    </source>
</evidence>
<protein>
    <submittedName>
        <fullName evidence="2">Uncharacterized protein</fullName>
    </submittedName>
</protein>
<evidence type="ECO:0000313" key="2">
    <source>
        <dbReference type="EMBL" id="AQZ65135.1"/>
    </source>
</evidence>
<sequence>MDAVRLHAGRDVLRVVWLPGSDLLRGTCHCGATHVAEGPVEVWEWLLAHPTGHSAPSTPAPSGAGAVAGSDGVAASDAVAPADAVASADVRVAR</sequence>
<organism evidence="2 3">
    <name type="scientific">[Actinomadura] parvosata subsp. kistnae</name>
    <dbReference type="NCBI Taxonomy" id="1909395"/>
    <lineage>
        <taxon>Bacteria</taxon>
        <taxon>Bacillati</taxon>
        <taxon>Actinomycetota</taxon>
        <taxon>Actinomycetes</taxon>
        <taxon>Streptosporangiales</taxon>
        <taxon>Streptosporangiaceae</taxon>
        <taxon>Nonomuraea</taxon>
    </lineage>
</organism>
<reference evidence="3" key="1">
    <citation type="journal article" date="2017" name="Med. Chem. Commun.">
        <title>Nonomuraea sp. ATCC 55076 harbours the largest actinomycete chromosome to date and the kistamicin biosynthetic gene cluster.</title>
        <authorList>
            <person name="Nazari B."/>
            <person name="Forneris C.C."/>
            <person name="Gibson M.I."/>
            <person name="Moon K."/>
            <person name="Schramma K.R."/>
            <person name="Seyedsayamdost M.R."/>
        </authorList>
    </citation>
    <scope>NUCLEOTIDE SEQUENCE [LARGE SCALE GENOMIC DNA]</scope>
    <source>
        <strain evidence="3">ATCC 55076</strain>
    </source>
</reference>
<dbReference type="RefSeq" id="WP_222107869.1">
    <property type="nucleotide sequence ID" value="NZ_CP017717.1"/>
</dbReference>
<dbReference type="STRING" id="1909395.BKM31_30130"/>
<proteinExistence type="predicted"/>
<dbReference type="KEGG" id="noa:BKM31_30130"/>
<name>A0A1V0A4I7_9ACTN</name>
<accession>A0A1V0A4I7</accession>
<gene>
    <name evidence="2" type="ORF">BKM31_30130</name>
</gene>
<evidence type="ECO:0000313" key="3">
    <source>
        <dbReference type="Proteomes" id="UP000190797"/>
    </source>
</evidence>
<dbReference type="Proteomes" id="UP000190797">
    <property type="component" value="Chromosome"/>
</dbReference>
<feature type="compositionally biased region" description="Low complexity" evidence="1">
    <location>
        <begin position="54"/>
        <end position="72"/>
    </location>
</feature>
<dbReference type="EMBL" id="CP017717">
    <property type="protein sequence ID" value="AQZ65135.1"/>
    <property type="molecule type" value="Genomic_DNA"/>
</dbReference>
<keyword evidence="3" id="KW-1185">Reference proteome</keyword>
<dbReference type="AlphaFoldDB" id="A0A1V0A4I7"/>